<keyword evidence="5" id="KW-0175">Coiled coil</keyword>
<dbReference type="PROSITE" id="PS50089">
    <property type="entry name" value="ZF_RING_2"/>
    <property type="match status" value="1"/>
</dbReference>
<comment type="caution">
    <text evidence="8">The sequence shown here is derived from an EMBL/GenBank/DDBJ whole genome shotgun (WGS) entry which is preliminary data.</text>
</comment>
<dbReference type="InterPro" id="IPR017907">
    <property type="entry name" value="Znf_RING_CS"/>
</dbReference>
<evidence type="ECO:0000256" key="1">
    <source>
        <dbReference type="ARBA" id="ARBA00022723"/>
    </source>
</evidence>
<dbReference type="InterPro" id="IPR013083">
    <property type="entry name" value="Znf_RING/FYVE/PHD"/>
</dbReference>
<accession>A0AAV5U4M3</accession>
<dbReference type="CDD" id="cd16449">
    <property type="entry name" value="RING-HC"/>
    <property type="match status" value="1"/>
</dbReference>
<feature type="region of interest" description="Disordered" evidence="6">
    <location>
        <begin position="471"/>
        <end position="501"/>
    </location>
</feature>
<dbReference type="Proteomes" id="UP001432027">
    <property type="component" value="Unassembled WGS sequence"/>
</dbReference>
<dbReference type="SUPFAM" id="SSF57850">
    <property type="entry name" value="RING/U-box"/>
    <property type="match status" value="1"/>
</dbReference>
<evidence type="ECO:0000256" key="5">
    <source>
        <dbReference type="SAM" id="Coils"/>
    </source>
</evidence>
<reference evidence="8" key="1">
    <citation type="submission" date="2023-10" db="EMBL/GenBank/DDBJ databases">
        <title>Genome assembly of Pristionchus species.</title>
        <authorList>
            <person name="Yoshida K."/>
            <person name="Sommer R.J."/>
        </authorList>
    </citation>
    <scope>NUCLEOTIDE SEQUENCE</scope>
    <source>
        <strain evidence="8">RS0144</strain>
    </source>
</reference>
<dbReference type="PANTHER" id="PTHR16450">
    <property type="entry name" value="RING FINGER PROTEIN 186"/>
    <property type="match status" value="1"/>
</dbReference>
<dbReference type="AlphaFoldDB" id="A0AAV5U4M3"/>
<dbReference type="SMART" id="SM00184">
    <property type="entry name" value="RING"/>
    <property type="match status" value="1"/>
</dbReference>
<gene>
    <name evidence="8" type="ORF">PENTCL1PPCAC_24005</name>
</gene>
<feature type="compositionally biased region" description="Basic residues" evidence="6">
    <location>
        <begin position="244"/>
        <end position="254"/>
    </location>
</feature>
<evidence type="ECO:0000256" key="6">
    <source>
        <dbReference type="SAM" id="MobiDB-lite"/>
    </source>
</evidence>
<evidence type="ECO:0000256" key="4">
    <source>
        <dbReference type="PROSITE-ProRule" id="PRU00175"/>
    </source>
</evidence>
<dbReference type="PANTHER" id="PTHR16450:SF1">
    <property type="entry name" value="PROTEIN CBG12045"/>
    <property type="match status" value="1"/>
</dbReference>
<feature type="compositionally biased region" description="Low complexity" evidence="6">
    <location>
        <begin position="231"/>
        <end position="243"/>
    </location>
</feature>
<protein>
    <recommendedName>
        <fullName evidence="7">RING-type domain-containing protein</fullName>
    </recommendedName>
</protein>
<keyword evidence="3" id="KW-0862">Zinc</keyword>
<sequence>LLGMPRARGGNRSRSDVTHLANTPEQDRLLAFVKHLNLSPEHNFTATAAANSSNQAGSSHNVSLPDSLCAEDSPPVVANTLNHARPRYSLTSLSRGRRPNDAIPARTVLPAAAAAPAAQRRPRRRRGARGGAAAVPHSTDDWAASPNYHAEPEHPNGATPPVIEPPRDSYLNEWYDPTPRDIDEWNWASEWGTHEYGIDTDGWGIEPSDPDYDGPPPGFDRYVGGPPPGFTPTHGDPPGLTRSGARRNRRRRRSTSSSQAIDPASGAAPADEIDPWVPTVERYGLRFPIYFGATSPDPALDAFLDPYVEEMENDNWEAEMAQEELVRIESQLEFLERIVDEDPNRAESFRERILNLEMDRVMAQDVLRVVRGVVEGQANREGETAKAEHLRIAHEANNQPEALALRYSRACGICIAANPRVRVALVECGHLLCEPCVERLDQVGPREVNCPFCRTDSKYIRIFEELEEAADAVAPAATPEQETTADPAPEPTGNGEGPQSY</sequence>
<keyword evidence="2 4" id="KW-0863">Zinc-finger</keyword>
<dbReference type="InterPro" id="IPR001841">
    <property type="entry name" value="Znf_RING"/>
</dbReference>
<feature type="region of interest" description="Disordered" evidence="6">
    <location>
        <begin position="112"/>
        <end position="165"/>
    </location>
</feature>
<keyword evidence="9" id="KW-1185">Reference proteome</keyword>
<dbReference type="Pfam" id="PF13920">
    <property type="entry name" value="zf-C3HC4_3"/>
    <property type="match status" value="1"/>
</dbReference>
<dbReference type="EMBL" id="BTSX01000005">
    <property type="protein sequence ID" value="GMT01831.1"/>
    <property type="molecule type" value="Genomic_DNA"/>
</dbReference>
<evidence type="ECO:0000313" key="8">
    <source>
        <dbReference type="EMBL" id="GMT01831.1"/>
    </source>
</evidence>
<proteinExistence type="predicted"/>
<organism evidence="8 9">
    <name type="scientific">Pristionchus entomophagus</name>
    <dbReference type="NCBI Taxonomy" id="358040"/>
    <lineage>
        <taxon>Eukaryota</taxon>
        <taxon>Metazoa</taxon>
        <taxon>Ecdysozoa</taxon>
        <taxon>Nematoda</taxon>
        <taxon>Chromadorea</taxon>
        <taxon>Rhabditida</taxon>
        <taxon>Rhabditina</taxon>
        <taxon>Diplogasteromorpha</taxon>
        <taxon>Diplogasteroidea</taxon>
        <taxon>Neodiplogasteridae</taxon>
        <taxon>Pristionchus</taxon>
    </lineage>
</organism>
<feature type="region of interest" description="Disordered" evidence="6">
    <location>
        <begin position="198"/>
        <end position="273"/>
    </location>
</feature>
<feature type="compositionally biased region" description="Low complexity" evidence="6">
    <location>
        <begin position="471"/>
        <end position="487"/>
    </location>
</feature>
<feature type="domain" description="RING-type" evidence="7">
    <location>
        <begin position="411"/>
        <end position="454"/>
    </location>
</feature>
<dbReference type="GO" id="GO:0008270">
    <property type="term" value="F:zinc ion binding"/>
    <property type="evidence" value="ECO:0007669"/>
    <property type="project" value="UniProtKB-KW"/>
</dbReference>
<evidence type="ECO:0000259" key="7">
    <source>
        <dbReference type="PROSITE" id="PS50089"/>
    </source>
</evidence>
<dbReference type="Gene3D" id="3.30.40.10">
    <property type="entry name" value="Zinc/RING finger domain, C3HC4 (zinc finger)"/>
    <property type="match status" value="1"/>
</dbReference>
<keyword evidence="1" id="KW-0479">Metal-binding</keyword>
<feature type="non-terminal residue" evidence="8">
    <location>
        <position position="1"/>
    </location>
</feature>
<dbReference type="PROSITE" id="PS00518">
    <property type="entry name" value="ZF_RING_1"/>
    <property type="match status" value="1"/>
</dbReference>
<evidence type="ECO:0000256" key="3">
    <source>
        <dbReference type="ARBA" id="ARBA00022833"/>
    </source>
</evidence>
<feature type="coiled-coil region" evidence="5">
    <location>
        <begin position="311"/>
        <end position="338"/>
    </location>
</feature>
<evidence type="ECO:0000256" key="2">
    <source>
        <dbReference type="ARBA" id="ARBA00022771"/>
    </source>
</evidence>
<name>A0AAV5U4M3_9BILA</name>
<evidence type="ECO:0000313" key="9">
    <source>
        <dbReference type="Proteomes" id="UP001432027"/>
    </source>
</evidence>